<dbReference type="Proteomes" id="UP000735302">
    <property type="component" value="Unassembled WGS sequence"/>
</dbReference>
<comment type="caution">
    <text evidence="2">The sequence shown here is derived from an EMBL/GenBank/DDBJ whole genome shotgun (WGS) entry which is preliminary data.</text>
</comment>
<sequence>MYVSPGAGRALCCCLSHLLVLGLWFTEIHNSVCAGCHTNARIIIVIVNIGITCHASHTHTHTHITHINEAHHMLLLAAPNQRIIQVHLTSPQQGSSSARVAGPGASCISVKAGANQILGPPEL</sequence>
<keyword evidence="1" id="KW-0732">Signal</keyword>
<organism evidence="2 3">
    <name type="scientific">Plakobranchus ocellatus</name>
    <dbReference type="NCBI Taxonomy" id="259542"/>
    <lineage>
        <taxon>Eukaryota</taxon>
        <taxon>Metazoa</taxon>
        <taxon>Spiralia</taxon>
        <taxon>Lophotrochozoa</taxon>
        <taxon>Mollusca</taxon>
        <taxon>Gastropoda</taxon>
        <taxon>Heterobranchia</taxon>
        <taxon>Euthyneura</taxon>
        <taxon>Panpulmonata</taxon>
        <taxon>Sacoglossa</taxon>
        <taxon>Placobranchoidea</taxon>
        <taxon>Plakobranchidae</taxon>
        <taxon>Plakobranchus</taxon>
    </lineage>
</organism>
<reference evidence="2 3" key="1">
    <citation type="journal article" date="2021" name="Elife">
        <title>Chloroplast acquisition without the gene transfer in kleptoplastic sea slugs, Plakobranchus ocellatus.</title>
        <authorList>
            <person name="Maeda T."/>
            <person name="Takahashi S."/>
            <person name="Yoshida T."/>
            <person name="Shimamura S."/>
            <person name="Takaki Y."/>
            <person name="Nagai Y."/>
            <person name="Toyoda A."/>
            <person name="Suzuki Y."/>
            <person name="Arimoto A."/>
            <person name="Ishii H."/>
            <person name="Satoh N."/>
            <person name="Nishiyama T."/>
            <person name="Hasebe M."/>
            <person name="Maruyama T."/>
            <person name="Minagawa J."/>
            <person name="Obokata J."/>
            <person name="Shigenobu S."/>
        </authorList>
    </citation>
    <scope>NUCLEOTIDE SEQUENCE [LARGE SCALE GENOMIC DNA]</scope>
</reference>
<proteinExistence type="predicted"/>
<evidence type="ECO:0008006" key="4">
    <source>
        <dbReference type="Google" id="ProtNLM"/>
    </source>
</evidence>
<evidence type="ECO:0000313" key="2">
    <source>
        <dbReference type="EMBL" id="GFO34838.1"/>
    </source>
</evidence>
<feature type="chain" id="PRO_5043461479" description="Secreted protein" evidence="1">
    <location>
        <begin position="35"/>
        <end position="123"/>
    </location>
</feature>
<name>A0AAV4CSI8_9GAST</name>
<keyword evidence="3" id="KW-1185">Reference proteome</keyword>
<dbReference type="EMBL" id="BLXT01006948">
    <property type="protein sequence ID" value="GFO34838.1"/>
    <property type="molecule type" value="Genomic_DNA"/>
</dbReference>
<feature type="signal peptide" evidence="1">
    <location>
        <begin position="1"/>
        <end position="34"/>
    </location>
</feature>
<gene>
    <name evidence="2" type="ORF">PoB_006134300</name>
</gene>
<accession>A0AAV4CSI8</accession>
<evidence type="ECO:0000256" key="1">
    <source>
        <dbReference type="SAM" id="SignalP"/>
    </source>
</evidence>
<protein>
    <recommendedName>
        <fullName evidence="4">Secreted protein</fullName>
    </recommendedName>
</protein>
<dbReference type="AlphaFoldDB" id="A0AAV4CSI8"/>
<evidence type="ECO:0000313" key="3">
    <source>
        <dbReference type="Proteomes" id="UP000735302"/>
    </source>
</evidence>